<evidence type="ECO:0000313" key="3">
    <source>
        <dbReference type="Proteomes" id="UP000380867"/>
    </source>
</evidence>
<dbReference type="AlphaFoldDB" id="A0A5M4FJX1"/>
<dbReference type="EMBL" id="SDPQ02000001">
    <property type="protein sequence ID" value="KAA1400466.1"/>
    <property type="molecule type" value="Genomic_DNA"/>
</dbReference>
<dbReference type="Gene3D" id="3.20.100.30">
    <property type="entry name" value="VTC, catalytic tunnel domain"/>
    <property type="match status" value="1"/>
</dbReference>
<evidence type="ECO:0000313" key="2">
    <source>
        <dbReference type="EMBL" id="KAA1400466.1"/>
    </source>
</evidence>
<dbReference type="GO" id="GO:0006799">
    <property type="term" value="P:polyphosphate biosynthetic process"/>
    <property type="evidence" value="ECO:0007669"/>
    <property type="project" value="UniProtKB-ARBA"/>
</dbReference>
<dbReference type="OrthoDB" id="148766at2"/>
<sequence>MFEESLGERLGLFGLEPVSLDDVVENAALLHRVDRKYLVTLDTARNLADALAASHGVLQIDGRRSTTYRSTYFDTATYSSSRSHVQRRRRRWKVRSRLYVEDQLCRIEVKTKNGRGGTIKTVAPSGPSRYARLDGAERGFVAKVLADAHPEVEIDALIPTAEVTYARASLADLKAGARVTFDWNLLATLRGGDAWVDENYVLVETKGGQVPAQADRVLTALGARPLSFSKYVAATALIRPDIADNDLRRIRGTSLHYRLHPQTPNGHA</sequence>
<accession>A0A5M4FJX1</accession>
<proteinExistence type="predicted"/>
<reference evidence="2" key="1">
    <citation type="submission" date="2019-09" db="EMBL/GenBank/DDBJ databases">
        <authorList>
            <person name="Li J."/>
        </authorList>
    </citation>
    <scope>NUCLEOTIDE SEQUENCE [LARGE SCALE GENOMIC DNA]</scope>
    <source>
        <strain evidence="2">JCM 14732</strain>
    </source>
</reference>
<dbReference type="Pfam" id="PF09359">
    <property type="entry name" value="VTC"/>
    <property type="match status" value="1"/>
</dbReference>
<dbReference type="InterPro" id="IPR042267">
    <property type="entry name" value="VTC_sf"/>
</dbReference>
<name>A0A5M4FJX1_9ACTN</name>
<organism evidence="2 3">
    <name type="scientific">Aeromicrobium ginsengisoli</name>
    <dbReference type="NCBI Taxonomy" id="363867"/>
    <lineage>
        <taxon>Bacteria</taxon>
        <taxon>Bacillati</taxon>
        <taxon>Actinomycetota</taxon>
        <taxon>Actinomycetes</taxon>
        <taxon>Propionibacteriales</taxon>
        <taxon>Nocardioidaceae</taxon>
        <taxon>Aeromicrobium</taxon>
    </lineage>
</organism>
<feature type="domain" description="VTC" evidence="1">
    <location>
        <begin position="32"/>
        <end position="237"/>
    </location>
</feature>
<evidence type="ECO:0000259" key="1">
    <source>
        <dbReference type="Pfam" id="PF09359"/>
    </source>
</evidence>
<protein>
    <submittedName>
        <fullName evidence="2">VTC domain-containing protein</fullName>
    </submittedName>
</protein>
<dbReference type="InterPro" id="IPR018966">
    <property type="entry name" value="VTC_domain"/>
</dbReference>
<comment type="caution">
    <text evidence="2">The sequence shown here is derived from an EMBL/GenBank/DDBJ whole genome shotgun (WGS) entry which is preliminary data.</text>
</comment>
<keyword evidence="3" id="KW-1185">Reference proteome</keyword>
<dbReference type="Proteomes" id="UP000380867">
    <property type="component" value="Unassembled WGS sequence"/>
</dbReference>
<gene>
    <name evidence="2" type="ORF">ESP70_003820</name>
</gene>